<dbReference type="KEGG" id="nga:Ngar_c27020"/>
<keyword evidence="2" id="KW-1185">Reference proteome</keyword>
<evidence type="ECO:0000313" key="1">
    <source>
        <dbReference type="EMBL" id="AFU59623.1"/>
    </source>
</evidence>
<organism evidence="1 2">
    <name type="scientific">Nitrososphaera gargensis (strain Ga9.2)</name>
    <dbReference type="NCBI Taxonomy" id="1237085"/>
    <lineage>
        <taxon>Archaea</taxon>
        <taxon>Nitrososphaerota</taxon>
        <taxon>Nitrososphaeria</taxon>
        <taxon>Nitrososphaerales</taxon>
        <taxon>Nitrososphaeraceae</taxon>
        <taxon>Nitrososphaera</taxon>
    </lineage>
</organism>
<dbReference type="Proteomes" id="UP000008037">
    <property type="component" value="Chromosome"/>
</dbReference>
<evidence type="ECO:0008006" key="3">
    <source>
        <dbReference type="Google" id="ProtNLM"/>
    </source>
</evidence>
<name>K0IK70_NITGG</name>
<dbReference type="GeneID" id="13794721"/>
<reference evidence="1 2" key="1">
    <citation type="journal article" date="2012" name="Environ. Microbiol.">
        <title>The genome of the ammonia-oxidizing Candidatus Nitrososphaera gargensis: insights into metabolic versatility and environmental adaptations.</title>
        <authorList>
            <person name="Spang A."/>
            <person name="Poehlein A."/>
            <person name="Offre P."/>
            <person name="Zumbragel S."/>
            <person name="Haider S."/>
            <person name="Rychlik N."/>
            <person name="Nowka B."/>
            <person name="Schmeisser C."/>
            <person name="Lebedeva E.V."/>
            <person name="Rattei T."/>
            <person name="Bohm C."/>
            <person name="Schmid M."/>
            <person name="Galushko A."/>
            <person name="Hatzenpichler R."/>
            <person name="Weinmaier T."/>
            <person name="Daniel R."/>
            <person name="Schleper C."/>
            <person name="Spieck E."/>
            <person name="Streit W."/>
            <person name="Wagner M."/>
        </authorList>
    </citation>
    <scope>NUCLEOTIDE SEQUENCE [LARGE SCALE GENOMIC DNA]</scope>
    <source>
        <strain evidence="2">Ga9.2</strain>
    </source>
</reference>
<dbReference type="EMBL" id="CP002408">
    <property type="protein sequence ID" value="AFU59623.1"/>
    <property type="molecule type" value="Genomic_DNA"/>
</dbReference>
<sequence length="90" mass="9832">MIDIAMIPTVKEQGFVMGDVIKSVDELCVARQEAAEGKRPQYILIFIDEINRFVPRRGGSNSASSSVAEQIVRMVITGRSRGTILFSGSS</sequence>
<dbReference type="InParanoid" id="K0IK70"/>
<dbReference type="AlphaFoldDB" id="K0IK70"/>
<proteinExistence type="predicted"/>
<dbReference type="BioCyc" id="CNIT1237085:G1324-2702-MONOMER"/>
<accession>K0IK70</accession>
<protein>
    <recommendedName>
        <fullName evidence="3">ATPase AAA-type core domain-containing protein</fullName>
    </recommendedName>
</protein>
<gene>
    <name evidence="1" type="ordered locus">Ngar_c27020</name>
</gene>
<dbReference type="HOGENOM" id="CLU_2433966_0_0_2"/>
<evidence type="ECO:0000313" key="2">
    <source>
        <dbReference type="Proteomes" id="UP000008037"/>
    </source>
</evidence>
<dbReference type="RefSeq" id="WP_015020158.1">
    <property type="nucleotide sequence ID" value="NC_018719.1"/>
</dbReference>
<dbReference type="STRING" id="1237085.Ngar_c27020"/>